<dbReference type="PROSITE" id="PS50931">
    <property type="entry name" value="HTH_LYSR"/>
    <property type="match status" value="1"/>
</dbReference>
<feature type="domain" description="HTH lysR-type" evidence="5">
    <location>
        <begin position="6"/>
        <end position="63"/>
    </location>
</feature>
<protein>
    <submittedName>
        <fullName evidence="6">LysR family transcriptional regulator</fullName>
    </submittedName>
</protein>
<reference evidence="7" key="1">
    <citation type="journal article" date="2019" name="PLoS Negl. Trop. Dis.">
        <title>Revisiting the worldwide diversity of Leptospira species in the environment.</title>
        <authorList>
            <person name="Vincent A.T."/>
            <person name="Schiettekatte O."/>
            <person name="Bourhy P."/>
            <person name="Veyrier F.J."/>
            <person name="Picardeau M."/>
        </authorList>
    </citation>
    <scope>NUCLEOTIDE SEQUENCE [LARGE SCALE GENOMIC DNA]</scope>
    <source>
        <strain evidence="7">201601955</strain>
    </source>
</reference>
<gene>
    <name evidence="6" type="ORF">EHQ95_14100</name>
</gene>
<dbReference type="InterPro" id="IPR058163">
    <property type="entry name" value="LysR-type_TF_proteobact-type"/>
</dbReference>
<evidence type="ECO:0000313" key="7">
    <source>
        <dbReference type="Proteomes" id="UP000298112"/>
    </source>
</evidence>
<dbReference type="PANTHER" id="PTHR30537:SF68">
    <property type="entry name" value="TRANSCRIPTIONAL REGULATOR-RELATED"/>
    <property type="match status" value="1"/>
</dbReference>
<comment type="caution">
    <text evidence="6">The sequence shown here is derived from an EMBL/GenBank/DDBJ whole genome shotgun (WGS) entry which is preliminary data.</text>
</comment>
<keyword evidence="3" id="KW-0238">DNA-binding</keyword>
<keyword evidence="4" id="KW-0804">Transcription</keyword>
<accession>A0ABY2NM50</accession>
<evidence type="ECO:0000256" key="2">
    <source>
        <dbReference type="ARBA" id="ARBA00023015"/>
    </source>
</evidence>
<dbReference type="PANTHER" id="PTHR30537">
    <property type="entry name" value="HTH-TYPE TRANSCRIPTIONAL REGULATOR"/>
    <property type="match status" value="1"/>
</dbReference>
<keyword evidence="2" id="KW-0805">Transcription regulation</keyword>
<comment type="similarity">
    <text evidence="1">Belongs to the LysR transcriptional regulatory family.</text>
</comment>
<evidence type="ECO:0000259" key="5">
    <source>
        <dbReference type="PROSITE" id="PS50931"/>
    </source>
</evidence>
<evidence type="ECO:0000313" key="6">
    <source>
        <dbReference type="EMBL" id="TGM51634.1"/>
    </source>
</evidence>
<name>A0ABY2NM50_9LEPT</name>
<dbReference type="InterPro" id="IPR005119">
    <property type="entry name" value="LysR_subst-bd"/>
</dbReference>
<dbReference type="Gene3D" id="1.10.10.10">
    <property type="entry name" value="Winged helix-like DNA-binding domain superfamily/Winged helix DNA-binding domain"/>
    <property type="match status" value="1"/>
</dbReference>
<dbReference type="InterPro" id="IPR000847">
    <property type="entry name" value="LysR_HTH_N"/>
</dbReference>
<dbReference type="CDD" id="cd08422">
    <property type="entry name" value="PBP2_CrgA_like"/>
    <property type="match status" value="1"/>
</dbReference>
<dbReference type="Pfam" id="PF03466">
    <property type="entry name" value="LysR_substrate"/>
    <property type="match status" value="1"/>
</dbReference>
<evidence type="ECO:0000256" key="1">
    <source>
        <dbReference type="ARBA" id="ARBA00009437"/>
    </source>
</evidence>
<organism evidence="6 7">
    <name type="scientific">Leptospira vanthielii</name>
    <dbReference type="NCBI Taxonomy" id="293085"/>
    <lineage>
        <taxon>Bacteria</taxon>
        <taxon>Pseudomonadati</taxon>
        <taxon>Spirochaetota</taxon>
        <taxon>Spirochaetia</taxon>
        <taxon>Leptospirales</taxon>
        <taxon>Leptospiraceae</taxon>
        <taxon>Leptospira</taxon>
    </lineage>
</organism>
<dbReference type="InterPro" id="IPR036390">
    <property type="entry name" value="WH_DNA-bd_sf"/>
</dbReference>
<sequence length="300" mass="34242">MESLIRDLEDLKTFAFVVQERSFTQVASKMGVTKAAVAKRISGLEKIWKTQLFYRNTRKVVPTREAELIFQKVNSVLESVKELENSLANKDELEGTLRITCVSSMANHFVSEIIEGFLEQNPKIKIQLIVTDSILDLMEESIDIGIRVAMEIPVNLVGTYLFQNRILAVVSPEYLKSNKPILSPNELETHNLLYLDLHKDLGFSGTELKLAEVTRKRNFLSNDAASLVQMGLKGKAVLIRSFWDIEAHIQSGKLIPILTDFPLENFGSVWVVHPNNRTPSLRMMEFRNFLESECKRRFNL</sequence>
<dbReference type="Gene3D" id="3.40.190.290">
    <property type="match status" value="1"/>
</dbReference>
<evidence type="ECO:0000256" key="4">
    <source>
        <dbReference type="ARBA" id="ARBA00023163"/>
    </source>
</evidence>
<dbReference type="Proteomes" id="UP000298112">
    <property type="component" value="Unassembled WGS sequence"/>
</dbReference>
<dbReference type="InterPro" id="IPR036388">
    <property type="entry name" value="WH-like_DNA-bd_sf"/>
</dbReference>
<proteinExistence type="inferred from homology"/>
<keyword evidence="7" id="KW-1185">Reference proteome</keyword>
<dbReference type="Pfam" id="PF00126">
    <property type="entry name" value="HTH_1"/>
    <property type="match status" value="1"/>
</dbReference>
<evidence type="ECO:0000256" key="3">
    <source>
        <dbReference type="ARBA" id="ARBA00023125"/>
    </source>
</evidence>
<dbReference type="SUPFAM" id="SSF53850">
    <property type="entry name" value="Periplasmic binding protein-like II"/>
    <property type="match status" value="1"/>
</dbReference>
<dbReference type="SUPFAM" id="SSF46785">
    <property type="entry name" value="Winged helix' DNA-binding domain"/>
    <property type="match status" value="1"/>
</dbReference>
<dbReference type="EMBL" id="RQHF01000030">
    <property type="protein sequence ID" value="TGM51634.1"/>
    <property type="molecule type" value="Genomic_DNA"/>
</dbReference>